<gene>
    <name evidence="1" type="ORF">IMCC3135_32005</name>
</gene>
<keyword evidence="2" id="KW-1185">Reference proteome</keyword>
<name>A0A2Z2P2C4_9GAMM</name>
<evidence type="ECO:0000313" key="2">
    <source>
        <dbReference type="Proteomes" id="UP000250079"/>
    </source>
</evidence>
<reference evidence="1 2" key="1">
    <citation type="submission" date="2016-12" db="EMBL/GenBank/DDBJ databases">
        <authorList>
            <person name="Song W.-J."/>
            <person name="Kurnit D.M."/>
        </authorList>
    </citation>
    <scope>NUCLEOTIDE SEQUENCE [LARGE SCALE GENOMIC DNA]</scope>
    <source>
        <strain evidence="1 2">IMCC3135</strain>
    </source>
</reference>
<evidence type="ECO:0000313" key="1">
    <source>
        <dbReference type="EMBL" id="ASJ76448.1"/>
    </source>
</evidence>
<protein>
    <submittedName>
        <fullName evidence="1">Uncharacterized protein</fullName>
    </submittedName>
</protein>
<proteinExistence type="predicted"/>
<sequence length="62" mass="7063">MRNRSAALLKRLQGVEQQRRAVVAQPVALWPQLVNIAEWSAAAQTPQERLKVLERERQKSAS</sequence>
<dbReference type="AlphaFoldDB" id="A0A2Z2P2C4"/>
<dbReference type="RefSeq" id="WP_088921219.1">
    <property type="nucleotide sequence ID" value="NZ_CP018632.1"/>
</dbReference>
<dbReference type="KEGG" id="gai:IMCC3135_32005"/>
<dbReference type="EMBL" id="CP018632">
    <property type="protein sequence ID" value="ASJ76448.1"/>
    <property type="molecule type" value="Genomic_DNA"/>
</dbReference>
<accession>A0A2Z2P2C4</accession>
<organism evidence="1 2">
    <name type="scientific">Granulosicoccus antarcticus IMCC3135</name>
    <dbReference type="NCBI Taxonomy" id="1192854"/>
    <lineage>
        <taxon>Bacteria</taxon>
        <taxon>Pseudomonadati</taxon>
        <taxon>Pseudomonadota</taxon>
        <taxon>Gammaproteobacteria</taxon>
        <taxon>Chromatiales</taxon>
        <taxon>Granulosicoccaceae</taxon>
        <taxon>Granulosicoccus</taxon>
    </lineage>
</organism>
<dbReference type="Proteomes" id="UP000250079">
    <property type="component" value="Chromosome"/>
</dbReference>